<dbReference type="AlphaFoldDB" id="A0A9N8ZWB0"/>
<protein>
    <submittedName>
        <fullName evidence="3">2406_t:CDS:1</fullName>
    </submittedName>
</protein>
<feature type="compositionally biased region" description="Polar residues" evidence="2">
    <location>
        <begin position="1"/>
        <end position="12"/>
    </location>
</feature>
<dbReference type="Gene3D" id="3.10.20.550">
    <property type="entry name" value="ASAP complex, SAP18 subunit"/>
    <property type="match status" value="1"/>
</dbReference>
<evidence type="ECO:0000313" key="3">
    <source>
        <dbReference type="EMBL" id="CAG8510471.1"/>
    </source>
</evidence>
<feature type="compositionally biased region" description="Basic and acidic residues" evidence="2">
    <location>
        <begin position="285"/>
        <end position="328"/>
    </location>
</feature>
<feature type="region of interest" description="Disordered" evidence="2">
    <location>
        <begin position="232"/>
        <end position="328"/>
    </location>
</feature>
<dbReference type="Proteomes" id="UP000789508">
    <property type="component" value="Unassembled WGS sequence"/>
</dbReference>
<dbReference type="EMBL" id="CAJVPS010000819">
    <property type="protein sequence ID" value="CAG8510471.1"/>
    <property type="molecule type" value="Genomic_DNA"/>
</dbReference>
<sequence>MSSPTEGSQIIVSRSSSSERGGRGGGGNDKDNNALPMDAVVPSEKAEVASNSGGGREGVTDERSTAITPAKAETSESGARRRSNSESGRVVTSTAVAPSSPGKSKLIVDREKTCPFLLRIFCQEGGHHKIEKYTNDEQPVQDEVQIYTWKDATLKELANLIKSIKPEAQRINARISFKLVYQDQLRNCYMFKYLGLVMNSRSTVEENTNLDDARFVIGDFLDVAVFYGIAPPPPQRSLERRSSNFGRDSLRDRTIGSGRDRDRDRDSGGSSSSRLFRGAIGGGGRDARERRDRDRAADRDRNGVRIAERDRDRGGRESGRSSFRDRRR</sequence>
<dbReference type="PANTHER" id="PTHR13082:SF0">
    <property type="entry name" value="HISTONE DEACETYLASE COMPLEX SUBUNIT SAP18"/>
    <property type="match status" value="1"/>
</dbReference>
<feature type="compositionally biased region" description="Low complexity" evidence="2">
    <location>
        <begin position="268"/>
        <end position="278"/>
    </location>
</feature>
<reference evidence="3" key="1">
    <citation type="submission" date="2021-06" db="EMBL/GenBank/DDBJ databases">
        <authorList>
            <person name="Kallberg Y."/>
            <person name="Tangrot J."/>
            <person name="Rosling A."/>
        </authorList>
    </citation>
    <scope>NUCLEOTIDE SEQUENCE</scope>
    <source>
        <strain evidence="3">FL130A</strain>
    </source>
</reference>
<dbReference type="PANTHER" id="PTHR13082">
    <property type="entry name" value="SAP18"/>
    <property type="match status" value="1"/>
</dbReference>
<organism evidence="3 4">
    <name type="scientific">Ambispora leptoticha</name>
    <dbReference type="NCBI Taxonomy" id="144679"/>
    <lineage>
        <taxon>Eukaryota</taxon>
        <taxon>Fungi</taxon>
        <taxon>Fungi incertae sedis</taxon>
        <taxon>Mucoromycota</taxon>
        <taxon>Glomeromycotina</taxon>
        <taxon>Glomeromycetes</taxon>
        <taxon>Archaeosporales</taxon>
        <taxon>Ambisporaceae</taxon>
        <taxon>Ambispora</taxon>
    </lineage>
</organism>
<comment type="similarity">
    <text evidence="1">Belongs to the SAP18 family.</text>
</comment>
<name>A0A9N8ZWB0_9GLOM</name>
<dbReference type="Pfam" id="PF06487">
    <property type="entry name" value="SAP18"/>
    <property type="match status" value="1"/>
</dbReference>
<feature type="compositionally biased region" description="Polar residues" evidence="2">
    <location>
        <begin position="85"/>
        <end position="97"/>
    </location>
</feature>
<evidence type="ECO:0000256" key="1">
    <source>
        <dbReference type="ARBA" id="ARBA00009143"/>
    </source>
</evidence>
<dbReference type="InterPro" id="IPR010516">
    <property type="entry name" value="SAP18"/>
</dbReference>
<feature type="compositionally biased region" description="Basic and acidic residues" evidence="2">
    <location>
        <begin position="237"/>
        <end position="267"/>
    </location>
</feature>
<dbReference type="GO" id="GO:0005634">
    <property type="term" value="C:nucleus"/>
    <property type="evidence" value="ECO:0007669"/>
    <property type="project" value="TreeGrafter"/>
</dbReference>
<accession>A0A9N8ZWB0</accession>
<dbReference type="GO" id="GO:0003714">
    <property type="term" value="F:transcription corepressor activity"/>
    <property type="evidence" value="ECO:0007669"/>
    <property type="project" value="TreeGrafter"/>
</dbReference>
<dbReference type="OrthoDB" id="440566at2759"/>
<feature type="region of interest" description="Disordered" evidence="2">
    <location>
        <begin position="1"/>
        <end position="104"/>
    </location>
</feature>
<gene>
    <name evidence="3" type="ORF">ALEPTO_LOCUS3949</name>
</gene>
<proteinExistence type="inferred from homology"/>
<evidence type="ECO:0000313" key="4">
    <source>
        <dbReference type="Proteomes" id="UP000789508"/>
    </source>
</evidence>
<keyword evidence="4" id="KW-1185">Reference proteome</keyword>
<evidence type="ECO:0000256" key="2">
    <source>
        <dbReference type="SAM" id="MobiDB-lite"/>
    </source>
</evidence>
<comment type="caution">
    <text evidence="3">The sequence shown here is derived from an EMBL/GenBank/DDBJ whole genome shotgun (WGS) entry which is preliminary data.</text>
</comment>
<dbReference type="InterPro" id="IPR042534">
    <property type="entry name" value="SAP18_sf"/>
</dbReference>